<keyword evidence="5 6" id="KW-0472">Membrane</keyword>
<feature type="transmembrane region" description="Helical" evidence="6">
    <location>
        <begin position="142"/>
        <end position="168"/>
    </location>
</feature>
<dbReference type="InterPro" id="IPR002549">
    <property type="entry name" value="AI-2E-like"/>
</dbReference>
<evidence type="ECO:0000256" key="4">
    <source>
        <dbReference type="ARBA" id="ARBA00022989"/>
    </source>
</evidence>
<evidence type="ECO:0000313" key="8">
    <source>
        <dbReference type="Proteomes" id="UP000704176"/>
    </source>
</evidence>
<evidence type="ECO:0000256" key="5">
    <source>
        <dbReference type="ARBA" id="ARBA00023136"/>
    </source>
</evidence>
<feature type="transmembrane region" description="Helical" evidence="6">
    <location>
        <begin position="71"/>
        <end position="91"/>
    </location>
</feature>
<dbReference type="EMBL" id="JAIRBM010000005">
    <property type="protein sequence ID" value="MBZ6076382.1"/>
    <property type="molecule type" value="Genomic_DNA"/>
</dbReference>
<feature type="transmembrane region" description="Helical" evidence="6">
    <location>
        <begin position="21"/>
        <end position="51"/>
    </location>
</feature>
<evidence type="ECO:0000256" key="3">
    <source>
        <dbReference type="ARBA" id="ARBA00022692"/>
    </source>
</evidence>
<dbReference type="PANTHER" id="PTHR21716">
    <property type="entry name" value="TRANSMEMBRANE PROTEIN"/>
    <property type="match status" value="1"/>
</dbReference>
<dbReference type="Proteomes" id="UP000704176">
    <property type="component" value="Unassembled WGS sequence"/>
</dbReference>
<evidence type="ECO:0000313" key="7">
    <source>
        <dbReference type="EMBL" id="MBZ6076382.1"/>
    </source>
</evidence>
<feature type="transmembrane region" description="Helical" evidence="6">
    <location>
        <begin position="232"/>
        <end position="250"/>
    </location>
</feature>
<protein>
    <submittedName>
        <fullName evidence="7">AI-2E family transporter</fullName>
    </submittedName>
</protein>
<accession>A0ABS7VLF8</accession>
<evidence type="ECO:0000256" key="2">
    <source>
        <dbReference type="ARBA" id="ARBA00009773"/>
    </source>
</evidence>
<dbReference type="PANTHER" id="PTHR21716:SF62">
    <property type="entry name" value="TRANSPORT PROTEIN YDBI-RELATED"/>
    <property type="match status" value="1"/>
</dbReference>
<keyword evidence="4 6" id="KW-1133">Transmembrane helix</keyword>
<comment type="caution">
    <text evidence="7">The sequence shown here is derived from an EMBL/GenBank/DDBJ whole genome shotgun (WGS) entry which is preliminary data.</text>
</comment>
<dbReference type="Pfam" id="PF01594">
    <property type="entry name" value="AI-2E_transport"/>
    <property type="match status" value="1"/>
</dbReference>
<feature type="transmembrane region" description="Helical" evidence="6">
    <location>
        <begin position="298"/>
        <end position="331"/>
    </location>
</feature>
<evidence type="ECO:0000256" key="6">
    <source>
        <dbReference type="SAM" id="Phobius"/>
    </source>
</evidence>
<name>A0ABS7VLF8_9HYPH</name>
<evidence type="ECO:0000256" key="1">
    <source>
        <dbReference type="ARBA" id="ARBA00004141"/>
    </source>
</evidence>
<keyword evidence="3 6" id="KW-0812">Transmembrane</keyword>
<feature type="transmembrane region" description="Helical" evidence="6">
    <location>
        <begin position="202"/>
        <end position="225"/>
    </location>
</feature>
<reference evidence="7 8" key="1">
    <citation type="submission" date="2021-09" db="EMBL/GenBank/DDBJ databases">
        <title>The complete genome sequence of a new microorganism.</title>
        <authorList>
            <person name="Zi Z."/>
        </authorList>
    </citation>
    <scope>NUCLEOTIDE SEQUENCE [LARGE SCALE GENOMIC DNA]</scope>
    <source>
        <strain evidence="7 8">WGZ8</strain>
    </source>
</reference>
<gene>
    <name evidence="7" type="ORF">K9B37_08780</name>
</gene>
<comment type="subcellular location">
    <subcellularLocation>
        <location evidence="1">Membrane</location>
        <topology evidence="1">Multi-pass membrane protein</topology>
    </subcellularLocation>
</comment>
<comment type="similarity">
    <text evidence="2">Belongs to the autoinducer-2 exporter (AI-2E) (TC 2.A.86) family.</text>
</comment>
<sequence>MNSGNSPPKERMSNAEFIRKTLILMGLIVLALILWQLSSIVLLAFGSILAAIILNAAADALSRYLRVPSRWALAVASLLIFALFVGLLFLFGANMRTQMSSVAEQLPLAIDQLGRKIGISSISDNLSQFMSEIPSTGLVQRIAGIGGTVLGGLTDFALAVFAGLYIAASPQLYFDGFVKLFPLNHHQRIESALATCGQALRLWLTAQLLSMACVGVMAGLAFWLIGLPSPHALGLIAALLEFVPFLGPILGAVPAVLISITLGSKAMLWTVAAVVIVQQLEGNLIQPLLQRKMVNIPPALALFGIVIGGVLFGTLGLMLGFPLLVVIFVLVKKLYVREVLGETTPVPGEAKPGTEGMPGPAKS</sequence>
<proteinExistence type="inferred from homology"/>
<organism evidence="7 8">
    <name type="scientific">Microvirga puerhi</name>
    <dbReference type="NCBI Taxonomy" id="2876078"/>
    <lineage>
        <taxon>Bacteria</taxon>
        <taxon>Pseudomonadati</taxon>
        <taxon>Pseudomonadota</taxon>
        <taxon>Alphaproteobacteria</taxon>
        <taxon>Hyphomicrobiales</taxon>
        <taxon>Methylobacteriaceae</taxon>
        <taxon>Microvirga</taxon>
    </lineage>
</organism>
<keyword evidence="8" id="KW-1185">Reference proteome</keyword>
<dbReference type="RefSeq" id="WP_224312706.1">
    <property type="nucleotide sequence ID" value="NZ_JAIRBM010000005.1"/>
</dbReference>